<comment type="caution">
    <text evidence="1">The sequence shown here is derived from an EMBL/GenBank/DDBJ whole genome shotgun (WGS) entry which is preliminary data.</text>
</comment>
<accession>A0ABT8D6V3</accession>
<reference evidence="2" key="1">
    <citation type="journal article" date="2019" name="Int. J. Syst. Evol. Microbiol.">
        <title>The Global Catalogue of Microorganisms (GCM) 10K type strain sequencing project: providing services to taxonomists for standard genome sequencing and annotation.</title>
        <authorList>
            <consortium name="The Broad Institute Genomics Platform"/>
            <consortium name="The Broad Institute Genome Sequencing Center for Infectious Disease"/>
            <person name="Wu L."/>
            <person name="Ma J."/>
        </authorList>
    </citation>
    <scope>NUCLEOTIDE SEQUENCE [LARGE SCALE GENOMIC DNA]</scope>
    <source>
        <strain evidence="2">CECT 8482</strain>
    </source>
</reference>
<gene>
    <name evidence="1" type="ORF">QWZ10_03660</name>
</gene>
<dbReference type="RefSeq" id="WP_377684279.1">
    <property type="nucleotide sequence ID" value="NZ_JBHMDZ010000003.1"/>
</dbReference>
<organism evidence="1 2">
    <name type="scientific">Paracoccus cavernae</name>
    <dbReference type="NCBI Taxonomy" id="1571207"/>
    <lineage>
        <taxon>Bacteria</taxon>
        <taxon>Pseudomonadati</taxon>
        <taxon>Pseudomonadota</taxon>
        <taxon>Alphaproteobacteria</taxon>
        <taxon>Rhodobacterales</taxon>
        <taxon>Paracoccaceae</taxon>
        <taxon>Paracoccus</taxon>
    </lineage>
</organism>
<protein>
    <recommendedName>
        <fullName evidence="3">Holin</fullName>
    </recommendedName>
</protein>
<dbReference type="EMBL" id="JAUFRC010000001">
    <property type="protein sequence ID" value="MDN3711142.1"/>
    <property type="molecule type" value="Genomic_DNA"/>
</dbReference>
<proteinExistence type="predicted"/>
<name>A0ABT8D6V3_9RHOB</name>
<evidence type="ECO:0008006" key="3">
    <source>
        <dbReference type="Google" id="ProtNLM"/>
    </source>
</evidence>
<dbReference type="Proteomes" id="UP001243846">
    <property type="component" value="Unassembled WGS sequence"/>
</dbReference>
<evidence type="ECO:0000313" key="1">
    <source>
        <dbReference type="EMBL" id="MDN3711142.1"/>
    </source>
</evidence>
<evidence type="ECO:0000313" key="2">
    <source>
        <dbReference type="Proteomes" id="UP001243846"/>
    </source>
</evidence>
<keyword evidence="2" id="KW-1185">Reference proteome</keyword>
<sequence length="98" mass="10508">MTDPSSFRSPEFWVAVAIALIVKIKTTAQLGPVKVITTIVVAVGAAWVGTDYTADVLGVPEPVAAAIVTLTAEGAMRLLLIAVDNPKNAIDLWKHWRR</sequence>